<proteinExistence type="predicted"/>
<accession>A0AAV3RDJ7</accession>
<keyword evidence="2" id="KW-1133">Transmembrane helix</keyword>
<sequence>MIQLFYLDQFFIEVVILGIFFFFIQRLSPRTFFQRIFLIIMGEQRSKMGGDSSGVGDENLQSPSFRKPSIHNIDVIGLGGQCCSPMLKKSRRIKHNSS</sequence>
<evidence type="ECO:0000256" key="2">
    <source>
        <dbReference type="SAM" id="Phobius"/>
    </source>
</evidence>
<keyword evidence="2" id="KW-0472">Membrane</keyword>
<evidence type="ECO:0000313" key="4">
    <source>
        <dbReference type="Proteomes" id="UP001454036"/>
    </source>
</evidence>
<evidence type="ECO:0000256" key="1">
    <source>
        <dbReference type="SAM" id="MobiDB-lite"/>
    </source>
</evidence>
<feature type="transmembrane region" description="Helical" evidence="2">
    <location>
        <begin position="6"/>
        <end position="24"/>
    </location>
</feature>
<organism evidence="3 4">
    <name type="scientific">Lithospermum erythrorhizon</name>
    <name type="common">Purple gromwell</name>
    <name type="synonym">Lithospermum officinale var. erythrorhizon</name>
    <dbReference type="NCBI Taxonomy" id="34254"/>
    <lineage>
        <taxon>Eukaryota</taxon>
        <taxon>Viridiplantae</taxon>
        <taxon>Streptophyta</taxon>
        <taxon>Embryophyta</taxon>
        <taxon>Tracheophyta</taxon>
        <taxon>Spermatophyta</taxon>
        <taxon>Magnoliopsida</taxon>
        <taxon>eudicotyledons</taxon>
        <taxon>Gunneridae</taxon>
        <taxon>Pentapetalae</taxon>
        <taxon>asterids</taxon>
        <taxon>lamiids</taxon>
        <taxon>Boraginales</taxon>
        <taxon>Boraginaceae</taxon>
        <taxon>Boraginoideae</taxon>
        <taxon>Lithospermeae</taxon>
        <taxon>Lithospermum</taxon>
    </lineage>
</organism>
<feature type="region of interest" description="Disordered" evidence="1">
    <location>
        <begin position="47"/>
        <end position="66"/>
    </location>
</feature>
<keyword evidence="2" id="KW-0812">Transmembrane</keyword>
<evidence type="ECO:0000313" key="3">
    <source>
        <dbReference type="EMBL" id="GAA0173057.1"/>
    </source>
</evidence>
<dbReference type="EMBL" id="BAABME010008427">
    <property type="protein sequence ID" value="GAA0173057.1"/>
    <property type="molecule type" value="Genomic_DNA"/>
</dbReference>
<dbReference type="Proteomes" id="UP001454036">
    <property type="component" value="Unassembled WGS sequence"/>
</dbReference>
<gene>
    <name evidence="3" type="ORF">LIER_26754</name>
</gene>
<dbReference type="AlphaFoldDB" id="A0AAV3RDJ7"/>
<comment type="caution">
    <text evidence="3">The sequence shown here is derived from an EMBL/GenBank/DDBJ whole genome shotgun (WGS) entry which is preliminary data.</text>
</comment>
<name>A0AAV3RDJ7_LITER</name>
<protein>
    <submittedName>
        <fullName evidence="3">Uncharacterized protein</fullName>
    </submittedName>
</protein>
<reference evidence="3 4" key="1">
    <citation type="submission" date="2024-01" db="EMBL/GenBank/DDBJ databases">
        <title>The complete chloroplast genome sequence of Lithospermum erythrorhizon: insights into the phylogenetic relationship among Boraginaceae species and the maternal lineages of purple gromwells.</title>
        <authorList>
            <person name="Okada T."/>
            <person name="Watanabe K."/>
        </authorList>
    </citation>
    <scope>NUCLEOTIDE SEQUENCE [LARGE SCALE GENOMIC DNA]</scope>
</reference>
<keyword evidence="4" id="KW-1185">Reference proteome</keyword>